<accession>A0A840QQC3</accession>
<dbReference type="InterPro" id="IPR009190">
    <property type="entry name" value="DUF1462"/>
</dbReference>
<dbReference type="Gene3D" id="3.40.30.30">
    <property type="entry name" value="Hypothetical protein sa0798"/>
    <property type="match status" value="1"/>
</dbReference>
<evidence type="ECO:0000313" key="2">
    <source>
        <dbReference type="Proteomes" id="UP000551878"/>
    </source>
</evidence>
<dbReference type="InterPro" id="IPR038218">
    <property type="entry name" value="YuzD-like_sp"/>
</dbReference>
<protein>
    <submittedName>
        <fullName evidence="1">Disulfide oxidoreductase YuzD</fullName>
    </submittedName>
</protein>
<dbReference type="EMBL" id="JACHHB010000006">
    <property type="protein sequence ID" value="MBB5173549.1"/>
    <property type="molecule type" value="Genomic_DNA"/>
</dbReference>
<sequence>MLPIEVTVYGAEMKCASCVHLPSAKETQEWLEAAVTRKFPNISISFIYCDITSPQTEEQRQFSKKILDEEFLYPLVVINSDPIAEGNPRLKKIFEKIESLIH</sequence>
<dbReference type="RefSeq" id="WP_343043343.1">
    <property type="nucleotide sequence ID" value="NZ_JACHHB010000006.1"/>
</dbReference>
<dbReference type="AlphaFoldDB" id="A0A840QQC3"/>
<keyword evidence="2" id="KW-1185">Reference proteome</keyword>
<comment type="caution">
    <text evidence="1">The sequence shown here is derived from an EMBL/GenBank/DDBJ whole genome shotgun (WGS) entry which is preliminary data.</text>
</comment>
<gene>
    <name evidence="1" type="ORF">HNQ41_001736</name>
</gene>
<dbReference type="Pfam" id="PF07315">
    <property type="entry name" value="DUF1462"/>
    <property type="match status" value="1"/>
</dbReference>
<reference evidence="1 2" key="1">
    <citation type="submission" date="2020-08" db="EMBL/GenBank/DDBJ databases">
        <title>Genomic Encyclopedia of Type Strains, Phase IV (KMG-IV): sequencing the most valuable type-strain genomes for metagenomic binning, comparative biology and taxonomic classification.</title>
        <authorList>
            <person name="Goeker M."/>
        </authorList>
    </citation>
    <scope>NUCLEOTIDE SEQUENCE [LARGE SCALE GENOMIC DNA]</scope>
    <source>
        <strain evidence="1 2">DSM 24696</strain>
    </source>
</reference>
<proteinExistence type="predicted"/>
<organism evidence="1 2">
    <name type="scientific">Texcoconibacillus texcoconensis</name>
    <dbReference type="NCBI Taxonomy" id="1095777"/>
    <lineage>
        <taxon>Bacteria</taxon>
        <taxon>Bacillati</taxon>
        <taxon>Bacillota</taxon>
        <taxon>Bacilli</taxon>
        <taxon>Bacillales</taxon>
        <taxon>Bacillaceae</taxon>
        <taxon>Texcoconibacillus</taxon>
    </lineage>
</organism>
<dbReference type="InterPro" id="IPR036249">
    <property type="entry name" value="Thioredoxin-like_sf"/>
</dbReference>
<evidence type="ECO:0000313" key="1">
    <source>
        <dbReference type="EMBL" id="MBB5173549.1"/>
    </source>
</evidence>
<dbReference type="Proteomes" id="UP000551878">
    <property type="component" value="Unassembled WGS sequence"/>
</dbReference>
<name>A0A840QQC3_9BACI</name>
<dbReference type="SUPFAM" id="SSF52833">
    <property type="entry name" value="Thioredoxin-like"/>
    <property type="match status" value="1"/>
</dbReference>